<dbReference type="KEGG" id="mars:A8C75_03040"/>
<dbReference type="SUPFAM" id="SSF142433">
    <property type="entry name" value="CinA-like"/>
    <property type="match status" value="1"/>
</dbReference>
<feature type="domain" description="CinA C-terminal" evidence="1">
    <location>
        <begin position="3"/>
        <end position="155"/>
    </location>
</feature>
<dbReference type="Proteomes" id="UP000078070">
    <property type="component" value="Chromosome"/>
</dbReference>
<evidence type="ECO:0000259" key="1">
    <source>
        <dbReference type="Pfam" id="PF02464"/>
    </source>
</evidence>
<evidence type="ECO:0000313" key="2">
    <source>
        <dbReference type="EMBL" id="ANG61549.1"/>
    </source>
</evidence>
<accession>A0A1A9EVI4</accession>
<protein>
    <submittedName>
        <fullName evidence="2">Damage-inducible protein CinA</fullName>
    </submittedName>
</protein>
<reference evidence="2 3" key="2">
    <citation type="journal article" date="2018" name="Int. J. Syst. Evol. Microbiol.">
        <title>Marinobacterium aestuarii sp. nov., a benzene-degrading marine bacterium isolated from estuary sediment.</title>
        <authorList>
            <person name="Bae S.S."/>
            <person name="Jung J."/>
            <person name="Chung D."/>
            <person name="Baek K."/>
        </authorList>
    </citation>
    <scope>NUCLEOTIDE SEQUENCE [LARGE SCALE GENOMIC DNA]</scope>
    <source>
        <strain evidence="2 3">ST58-10</strain>
    </source>
</reference>
<dbReference type="InterPro" id="IPR008136">
    <property type="entry name" value="CinA_C"/>
</dbReference>
<keyword evidence="3" id="KW-1185">Reference proteome</keyword>
<proteinExistence type="predicted"/>
<dbReference type="STRING" id="1821621.A8C75_03040"/>
<dbReference type="Pfam" id="PF02464">
    <property type="entry name" value="CinA"/>
    <property type="match status" value="1"/>
</dbReference>
<gene>
    <name evidence="2" type="ORF">A8C75_03040</name>
</gene>
<evidence type="ECO:0000313" key="3">
    <source>
        <dbReference type="Proteomes" id="UP000078070"/>
    </source>
</evidence>
<reference evidence="3" key="1">
    <citation type="submission" date="2016-05" db="EMBL/GenBank/DDBJ databases">
        <authorList>
            <person name="Baek K."/>
            <person name="Yang S.-J."/>
        </authorList>
    </citation>
    <scope>NUCLEOTIDE SEQUENCE [LARGE SCALE GENOMIC DNA]</scope>
    <source>
        <strain evidence="3">ST58-10</strain>
    </source>
</reference>
<dbReference type="OrthoDB" id="9801454at2"/>
<organism evidence="2 3">
    <name type="scientific">Marinobacterium aestuarii</name>
    <dbReference type="NCBI Taxonomy" id="1821621"/>
    <lineage>
        <taxon>Bacteria</taxon>
        <taxon>Pseudomonadati</taxon>
        <taxon>Pseudomonadota</taxon>
        <taxon>Gammaproteobacteria</taxon>
        <taxon>Oceanospirillales</taxon>
        <taxon>Oceanospirillaceae</taxon>
        <taxon>Marinobacterium</taxon>
    </lineage>
</organism>
<sequence>MQQWVEQIAQRMLTRHWMLATAESCTGGWVAQELTALAGSSGWFDAGFVTYSNAAKTRMLGVAPELIEQEGAVSEAVVRAMAEGARRQSGGQLAVSISGIAGPGGGSELKPVGTVWFGWACEGLPTEAQCHLLAGDRAAVRRQAVEIALRGLLKQLEKA</sequence>
<name>A0A1A9EVI4_9GAMM</name>
<dbReference type="InterPro" id="IPR036653">
    <property type="entry name" value="CinA-like_C"/>
</dbReference>
<dbReference type="AlphaFoldDB" id="A0A1A9EVI4"/>
<dbReference type="Gene3D" id="3.90.950.20">
    <property type="entry name" value="CinA-like"/>
    <property type="match status" value="1"/>
</dbReference>
<dbReference type="RefSeq" id="WP_067377940.1">
    <property type="nucleotide sequence ID" value="NZ_CP015839.1"/>
</dbReference>
<dbReference type="NCBIfam" id="TIGR00199">
    <property type="entry name" value="PncC_domain"/>
    <property type="match status" value="1"/>
</dbReference>
<dbReference type="EMBL" id="CP015839">
    <property type="protein sequence ID" value="ANG61549.1"/>
    <property type="molecule type" value="Genomic_DNA"/>
</dbReference>